<dbReference type="Pfam" id="PF01794">
    <property type="entry name" value="Ferric_reduct"/>
    <property type="match status" value="1"/>
</dbReference>
<keyword evidence="7 9" id="KW-0472">Membrane</keyword>
<dbReference type="PANTHER" id="PTHR11972:SF39">
    <property type="entry name" value="FAD-BINDING FR-TYPE DOMAIN-CONTAINING PROTEIN"/>
    <property type="match status" value="1"/>
</dbReference>
<evidence type="ECO:0000256" key="6">
    <source>
        <dbReference type="ARBA" id="ARBA00023065"/>
    </source>
</evidence>
<evidence type="ECO:0000256" key="5">
    <source>
        <dbReference type="ARBA" id="ARBA00023002"/>
    </source>
</evidence>
<sequence>MAPATHDKPNSNPPPFDFYTLPMTTTIKALLSACHVAIFIYGFQLQRNDAELSDINAIGFSIYCSRGAALCLAFDMALIMLPVCRKLLSYASRICFALLHLGQGTISEGSHSNLTRYHKYLAYHILAFLAIHILGHCVNFYRLEQLGRGKAFGYHFGTWAGITGYWMLLLLGIMFMTAHRKIRERNYEVFWYTHHLAILVMGFYAFHGYGCFVKTNDGQCRGYGSWRYVVLASLIYLAERALRAFESYRTLALSSAIAHPGGAIELNFKQPSIHYRPGQHLYLNIPKLSKYEWHPFTITSSPIEQYISLDIRPDGDWTEGLGRLLGHGPETPKLEQAQAIQDRSLLPLIRVDGPYGGPKDDVLSFDHAVLIGTGNGVTTFSGILRHIWFRHQETQSSRLKTLDLYWVSRDTNKLDWFQSLFSMEKTMELFRTGLVRVHIYFTASRPSRLPTIRRSSSIRIAKDGPDQYEAPLIDAVRPAQARYSEEDDDDHDEEAELLSPLDRPAGSSSLISLRSIQSPPLQHHPAFDRAAHARTEALARPTEDHGDAIINPSDIHYGRPDFMSAFEAMKGRCLMNDSAVLPVKVGVFYCGSPSLGKSLARDSMHSAQKINSILCQQGSRFGKHILPASTSRISTAARTSIGLSRLYQSSYQYSTDYPKPEPHTPLSTSSSNPTPPKKNVDSKGSSHGSNGKSDSMITPKDRAFYPYHMDIQLRWSDTHRGAPVHLSNAQKSSSLAHPPLNDLFETIVQTFLVQEAGLGELSSKVRTIFKEGQHRTKAGHDPNTKEIGVLTTESCVDEASSCHDLSLRFPGTVEARLAVLEIGSDKPSVTYQIGIFKKLTVSDPSLTLQSSPSSSGAFSRDASTVAAKGERETGARLEEAGAAGLDREAQGIDPRFHPSQVQGDAVVVGQLKQDFVDRWNGVPLAVPEHARKALERLCVVSRG</sequence>
<dbReference type="Gene3D" id="2.40.30.10">
    <property type="entry name" value="Translation factors"/>
    <property type="match status" value="1"/>
</dbReference>
<dbReference type="AlphaFoldDB" id="A0A9P8A453"/>
<dbReference type="Proteomes" id="UP000717515">
    <property type="component" value="Unassembled WGS sequence"/>
</dbReference>
<comment type="caution">
    <text evidence="11">The sequence shown here is derived from an EMBL/GenBank/DDBJ whole genome shotgun (WGS) entry which is preliminary data.</text>
</comment>
<organism evidence="11 12">
    <name type="scientific">Mortierella alpina</name>
    <name type="common">Oleaginous fungus</name>
    <name type="synonym">Mortierella renispora</name>
    <dbReference type="NCBI Taxonomy" id="64518"/>
    <lineage>
        <taxon>Eukaryota</taxon>
        <taxon>Fungi</taxon>
        <taxon>Fungi incertae sedis</taxon>
        <taxon>Mucoromycota</taxon>
        <taxon>Mortierellomycotina</taxon>
        <taxon>Mortierellomycetes</taxon>
        <taxon>Mortierellales</taxon>
        <taxon>Mortierellaceae</taxon>
        <taxon>Mortierella</taxon>
    </lineage>
</organism>
<dbReference type="SUPFAM" id="SSF63380">
    <property type="entry name" value="Riboflavin synthase domain-like"/>
    <property type="match status" value="1"/>
</dbReference>
<feature type="compositionally biased region" description="Acidic residues" evidence="8">
    <location>
        <begin position="485"/>
        <end position="496"/>
    </location>
</feature>
<dbReference type="GO" id="GO:0006952">
    <property type="term" value="P:defense response"/>
    <property type="evidence" value="ECO:0007669"/>
    <property type="project" value="TreeGrafter"/>
</dbReference>
<dbReference type="PANTHER" id="PTHR11972">
    <property type="entry name" value="NADPH OXIDASE"/>
    <property type="match status" value="1"/>
</dbReference>
<dbReference type="Pfam" id="PF08022">
    <property type="entry name" value="FAD_binding_8"/>
    <property type="match status" value="1"/>
</dbReference>
<comment type="subcellular location">
    <subcellularLocation>
        <location evidence="1">Membrane</location>
        <topology evidence="1">Multi-pass membrane protein</topology>
    </subcellularLocation>
</comment>
<dbReference type="SFLD" id="SFLDS00052">
    <property type="entry name" value="Ferric_Reductase_Domain"/>
    <property type="match status" value="1"/>
</dbReference>
<keyword evidence="6" id="KW-0406">Ion transport</keyword>
<dbReference type="InterPro" id="IPR039261">
    <property type="entry name" value="FNR_nucleotide-bd"/>
</dbReference>
<feature type="domain" description="FAD-binding FR-type" evidence="10">
    <location>
        <begin position="224"/>
        <end position="361"/>
    </location>
</feature>
<dbReference type="InterPro" id="IPR013130">
    <property type="entry name" value="Fe3_Rdtase_TM_dom"/>
</dbReference>
<dbReference type="SUPFAM" id="SSF52343">
    <property type="entry name" value="Ferredoxin reductase-like, C-terminal NADP-linked domain"/>
    <property type="match status" value="1"/>
</dbReference>
<name>A0A9P8A453_MORAP</name>
<protein>
    <recommendedName>
        <fullName evidence="10">FAD-binding FR-type domain-containing protein</fullName>
    </recommendedName>
</protein>
<keyword evidence="4 9" id="KW-1133">Transmembrane helix</keyword>
<dbReference type="InterPro" id="IPR050369">
    <property type="entry name" value="RBOH/FRE"/>
</dbReference>
<evidence type="ECO:0000256" key="3">
    <source>
        <dbReference type="ARBA" id="ARBA00022982"/>
    </source>
</evidence>
<evidence type="ECO:0000256" key="2">
    <source>
        <dbReference type="ARBA" id="ARBA00022692"/>
    </source>
</evidence>
<feature type="region of interest" description="Disordered" evidence="8">
    <location>
        <begin position="848"/>
        <end position="876"/>
    </location>
</feature>
<dbReference type="EMBL" id="JAIFTL010000168">
    <property type="protein sequence ID" value="KAG9322064.1"/>
    <property type="molecule type" value="Genomic_DNA"/>
</dbReference>
<feature type="transmembrane region" description="Helical" evidence="9">
    <location>
        <begin position="120"/>
        <end position="141"/>
    </location>
</feature>
<dbReference type="InterPro" id="IPR017938">
    <property type="entry name" value="Riboflavin_synthase-like_b-brl"/>
</dbReference>
<dbReference type="CDD" id="cd06186">
    <property type="entry name" value="NOX_Duox_like_FAD_NADP"/>
    <property type="match status" value="1"/>
</dbReference>
<dbReference type="GO" id="GO:0042554">
    <property type="term" value="P:superoxide anion generation"/>
    <property type="evidence" value="ECO:0007669"/>
    <property type="project" value="TreeGrafter"/>
</dbReference>
<keyword evidence="5" id="KW-0560">Oxidoreductase</keyword>
<evidence type="ECO:0000256" key="9">
    <source>
        <dbReference type="SAM" id="Phobius"/>
    </source>
</evidence>
<dbReference type="GO" id="GO:0043020">
    <property type="term" value="C:NADPH oxidase complex"/>
    <property type="evidence" value="ECO:0007669"/>
    <property type="project" value="TreeGrafter"/>
</dbReference>
<dbReference type="SFLD" id="SFLDG01168">
    <property type="entry name" value="Ferric_reductase_subgroup_(FRE"/>
    <property type="match status" value="1"/>
</dbReference>
<proteinExistence type="predicted"/>
<feature type="transmembrane region" description="Helical" evidence="9">
    <location>
        <begin position="189"/>
        <end position="206"/>
    </location>
</feature>
<evidence type="ECO:0000313" key="12">
    <source>
        <dbReference type="Proteomes" id="UP000717515"/>
    </source>
</evidence>
<dbReference type="GO" id="GO:0016175">
    <property type="term" value="F:superoxide-generating NAD(P)H oxidase activity"/>
    <property type="evidence" value="ECO:0007669"/>
    <property type="project" value="TreeGrafter"/>
</dbReference>
<feature type="transmembrane region" description="Helical" evidence="9">
    <location>
        <begin position="153"/>
        <end position="177"/>
    </location>
</feature>
<evidence type="ECO:0000256" key="4">
    <source>
        <dbReference type="ARBA" id="ARBA00022989"/>
    </source>
</evidence>
<feature type="transmembrane region" description="Helical" evidence="9">
    <location>
        <begin position="55"/>
        <end position="81"/>
    </location>
</feature>
<evidence type="ECO:0000256" key="7">
    <source>
        <dbReference type="ARBA" id="ARBA00023136"/>
    </source>
</evidence>
<feature type="transmembrane region" description="Helical" evidence="9">
    <location>
        <begin position="20"/>
        <end position="43"/>
    </location>
</feature>
<dbReference type="GO" id="GO:0006811">
    <property type="term" value="P:monoatomic ion transport"/>
    <property type="evidence" value="ECO:0007669"/>
    <property type="project" value="UniProtKB-KW"/>
</dbReference>
<feature type="region of interest" description="Disordered" evidence="8">
    <location>
        <begin position="480"/>
        <end position="504"/>
    </location>
</feature>
<evidence type="ECO:0000259" key="10">
    <source>
        <dbReference type="PROSITE" id="PS51384"/>
    </source>
</evidence>
<dbReference type="InterPro" id="IPR017927">
    <property type="entry name" value="FAD-bd_FR_type"/>
</dbReference>
<evidence type="ECO:0000256" key="8">
    <source>
        <dbReference type="SAM" id="MobiDB-lite"/>
    </source>
</evidence>
<dbReference type="PROSITE" id="PS51384">
    <property type="entry name" value="FAD_FR"/>
    <property type="match status" value="1"/>
</dbReference>
<keyword evidence="3" id="KW-0249">Electron transport</keyword>
<evidence type="ECO:0000256" key="1">
    <source>
        <dbReference type="ARBA" id="ARBA00004141"/>
    </source>
</evidence>
<keyword evidence="2 9" id="KW-0812">Transmembrane</keyword>
<dbReference type="InterPro" id="IPR013121">
    <property type="entry name" value="Fe_red_NAD-bd_6"/>
</dbReference>
<evidence type="ECO:0000313" key="11">
    <source>
        <dbReference type="EMBL" id="KAG9322064.1"/>
    </source>
</evidence>
<dbReference type="Pfam" id="PF08030">
    <property type="entry name" value="NAD_binding_6"/>
    <property type="match status" value="1"/>
</dbReference>
<keyword evidence="6" id="KW-0813">Transport</keyword>
<reference evidence="11" key="1">
    <citation type="submission" date="2021-07" db="EMBL/GenBank/DDBJ databases">
        <title>Draft genome of Mortierella alpina, strain LL118, isolated from an aspen leaf litter sample.</title>
        <authorList>
            <person name="Yang S."/>
            <person name="Vinatzer B.A."/>
        </authorList>
    </citation>
    <scope>NUCLEOTIDE SEQUENCE</scope>
    <source>
        <strain evidence="11">LL118</strain>
    </source>
</reference>
<gene>
    <name evidence="11" type="ORF">KVV02_006679</name>
</gene>
<dbReference type="Gene3D" id="3.40.50.80">
    <property type="entry name" value="Nucleotide-binding domain of ferredoxin-NADP reductase (FNR) module"/>
    <property type="match status" value="1"/>
</dbReference>
<accession>A0A9P8A453</accession>
<feature type="compositionally biased region" description="Low complexity" evidence="8">
    <location>
        <begin position="682"/>
        <end position="695"/>
    </location>
</feature>
<dbReference type="InterPro" id="IPR013112">
    <property type="entry name" value="FAD-bd_8"/>
</dbReference>
<feature type="region of interest" description="Disordered" evidence="8">
    <location>
        <begin position="654"/>
        <end position="699"/>
    </location>
</feature>